<name>A0A0E9R239_ANGAN</name>
<reference evidence="1" key="2">
    <citation type="journal article" date="2015" name="Fish Shellfish Immunol.">
        <title>Early steps in the European eel (Anguilla anguilla)-Vibrio vulnificus interaction in the gills: Role of the RtxA13 toxin.</title>
        <authorList>
            <person name="Callol A."/>
            <person name="Pajuelo D."/>
            <person name="Ebbesson L."/>
            <person name="Teles M."/>
            <person name="MacKenzie S."/>
            <person name="Amaro C."/>
        </authorList>
    </citation>
    <scope>NUCLEOTIDE SEQUENCE</scope>
</reference>
<accession>A0A0E9R239</accession>
<dbReference type="AlphaFoldDB" id="A0A0E9R239"/>
<protein>
    <submittedName>
        <fullName evidence="1">Uncharacterized protein</fullName>
    </submittedName>
</protein>
<proteinExistence type="predicted"/>
<sequence>MQFAHDIFEKMQCSYSGSFHKTVPLG</sequence>
<dbReference type="EMBL" id="GBXM01085775">
    <property type="protein sequence ID" value="JAH22802.1"/>
    <property type="molecule type" value="Transcribed_RNA"/>
</dbReference>
<reference evidence="1" key="1">
    <citation type="submission" date="2014-11" db="EMBL/GenBank/DDBJ databases">
        <authorList>
            <person name="Amaro Gonzalez C."/>
        </authorList>
    </citation>
    <scope>NUCLEOTIDE SEQUENCE</scope>
</reference>
<evidence type="ECO:0000313" key="1">
    <source>
        <dbReference type="EMBL" id="JAH22802.1"/>
    </source>
</evidence>
<organism evidence="1">
    <name type="scientific">Anguilla anguilla</name>
    <name type="common">European freshwater eel</name>
    <name type="synonym">Muraena anguilla</name>
    <dbReference type="NCBI Taxonomy" id="7936"/>
    <lineage>
        <taxon>Eukaryota</taxon>
        <taxon>Metazoa</taxon>
        <taxon>Chordata</taxon>
        <taxon>Craniata</taxon>
        <taxon>Vertebrata</taxon>
        <taxon>Euteleostomi</taxon>
        <taxon>Actinopterygii</taxon>
        <taxon>Neopterygii</taxon>
        <taxon>Teleostei</taxon>
        <taxon>Anguilliformes</taxon>
        <taxon>Anguillidae</taxon>
        <taxon>Anguilla</taxon>
    </lineage>
</organism>